<organism evidence="2 3">
    <name type="scientific">Senna tora</name>
    <dbReference type="NCBI Taxonomy" id="362788"/>
    <lineage>
        <taxon>Eukaryota</taxon>
        <taxon>Viridiplantae</taxon>
        <taxon>Streptophyta</taxon>
        <taxon>Embryophyta</taxon>
        <taxon>Tracheophyta</taxon>
        <taxon>Spermatophyta</taxon>
        <taxon>Magnoliopsida</taxon>
        <taxon>eudicotyledons</taxon>
        <taxon>Gunneridae</taxon>
        <taxon>Pentapetalae</taxon>
        <taxon>rosids</taxon>
        <taxon>fabids</taxon>
        <taxon>Fabales</taxon>
        <taxon>Fabaceae</taxon>
        <taxon>Caesalpinioideae</taxon>
        <taxon>Cassia clade</taxon>
        <taxon>Senna</taxon>
    </lineage>
</organism>
<feature type="region of interest" description="Disordered" evidence="1">
    <location>
        <begin position="1"/>
        <end position="21"/>
    </location>
</feature>
<evidence type="ECO:0000313" key="3">
    <source>
        <dbReference type="Proteomes" id="UP000634136"/>
    </source>
</evidence>
<protein>
    <submittedName>
        <fullName evidence="2">Uncharacterized protein</fullName>
    </submittedName>
</protein>
<evidence type="ECO:0000256" key="1">
    <source>
        <dbReference type="SAM" id="MobiDB-lite"/>
    </source>
</evidence>
<accession>A0A834T2U6</accession>
<proteinExistence type="predicted"/>
<name>A0A834T2U6_9FABA</name>
<sequence length="48" mass="5372">MMQTEPEDPMPSPGESEDLPIALRKGFLVKGCLTQLKKPSNMRTGRQQ</sequence>
<gene>
    <name evidence="2" type="ORF">G2W53_033768</name>
</gene>
<dbReference type="Proteomes" id="UP000634136">
    <property type="component" value="Unassembled WGS sequence"/>
</dbReference>
<dbReference type="AlphaFoldDB" id="A0A834T2U6"/>
<evidence type="ECO:0000313" key="2">
    <source>
        <dbReference type="EMBL" id="KAF7812792.1"/>
    </source>
</evidence>
<reference evidence="2" key="1">
    <citation type="submission" date="2020-09" db="EMBL/GenBank/DDBJ databases">
        <title>Genome-Enabled Discovery of Anthraquinone Biosynthesis in Senna tora.</title>
        <authorList>
            <person name="Kang S.-H."/>
            <person name="Pandey R.P."/>
            <person name="Lee C.-M."/>
            <person name="Sim J.-S."/>
            <person name="Jeong J.-T."/>
            <person name="Choi B.-S."/>
            <person name="Jung M."/>
            <person name="Ginzburg D."/>
            <person name="Zhao K."/>
            <person name="Won S.Y."/>
            <person name="Oh T.-J."/>
            <person name="Yu Y."/>
            <person name="Kim N.-H."/>
            <person name="Lee O.R."/>
            <person name="Lee T.-H."/>
            <person name="Bashyal P."/>
            <person name="Kim T.-S."/>
            <person name="Lee W.-H."/>
            <person name="Kawkins C."/>
            <person name="Kim C.-K."/>
            <person name="Kim J.S."/>
            <person name="Ahn B.O."/>
            <person name="Rhee S.Y."/>
            <person name="Sohng J.K."/>
        </authorList>
    </citation>
    <scope>NUCLEOTIDE SEQUENCE</scope>
    <source>
        <tissue evidence="2">Leaf</tissue>
    </source>
</reference>
<keyword evidence="3" id="KW-1185">Reference proteome</keyword>
<dbReference type="EMBL" id="JAAIUW010000010">
    <property type="protein sequence ID" value="KAF7812792.1"/>
    <property type="molecule type" value="Genomic_DNA"/>
</dbReference>
<comment type="caution">
    <text evidence="2">The sequence shown here is derived from an EMBL/GenBank/DDBJ whole genome shotgun (WGS) entry which is preliminary data.</text>
</comment>